<keyword evidence="5" id="KW-1185">Reference proteome</keyword>
<keyword evidence="1" id="KW-0479">Metal-binding</keyword>
<dbReference type="SMART" id="SM00355">
    <property type="entry name" value="ZnF_C2H2"/>
    <property type="match status" value="2"/>
</dbReference>
<dbReference type="Gene3D" id="3.30.160.60">
    <property type="entry name" value="Classic Zinc Finger"/>
    <property type="match status" value="1"/>
</dbReference>
<dbReference type="AlphaFoldDB" id="A0A6A4VHM8"/>
<sequence length="123" mass="13490">MFGVRPSAADTAAARRRLTCQHCGRQYRSASALAHHRVLHLGQTQCHLCGKVLSRRYELINHLRKVHHAPQEAPQVQRRVPHQYASGAAQQWGADGTATAQPQLAFQTPPPQLPPPPPPSSSS</sequence>
<evidence type="ECO:0000313" key="4">
    <source>
        <dbReference type="EMBL" id="KAF0293956.1"/>
    </source>
</evidence>
<reference evidence="4 5" key="1">
    <citation type="submission" date="2019-07" db="EMBL/GenBank/DDBJ databases">
        <title>Draft genome assembly of a fouling barnacle, Amphibalanus amphitrite (Darwin, 1854): The first reference genome for Thecostraca.</title>
        <authorList>
            <person name="Kim W."/>
        </authorList>
    </citation>
    <scope>NUCLEOTIDE SEQUENCE [LARGE SCALE GENOMIC DNA]</scope>
    <source>
        <strain evidence="4">SNU_AA5</strain>
        <tissue evidence="4">Soma without cirri and trophi</tissue>
    </source>
</reference>
<feature type="domain" description="C2H2-type" evidence="3">
    <location>
        <begin position="44"/>
        <end position="72"/>
    </location>
</feature>
<dbReference type="OrthoDB" id="19132at2759"/>
<accession>A0A6A4VHM8</accession>
<evidence type="ECO:0000313" key="5">
    <source>
        <dbReference type="Proteomes" id="UP000440578"/>
    </source>
</evidence>
<comment type="caution">
    <text evidence="4">The sequence shown here is derived from an EMBL/GenBank/DDBJ whole genome shotgun (WGS) entry which is preliminary data.</text>
</comment>
<dbReference type="SUPFAM" id="SSF57667">
    <property type="entry name" value="beta-beta-alpha zinc fingers"/>
    <property type="match status" value="1"/>
</dbReference>
<feature type="compositionally biased region" description="Pro residues" evidence="2">
    <location>
        <begin position="108"/>
        <end position="123"/>
    </location>
</feature>
<proteinExistence type="predicted"/>
<evidence type="ECO:0000259" key="3">
    <source>
        <dbReference type="PROSITE" id="PS50157"/>
    </source>
</evidence>
<keyword evidence="1" id="KW-0863">Zinc-finger</keyword>
<dbReference type="InterPro" id="IPR036236">
    <property type="entry name" value="Znf_C2H2_sf"/>
</dbReference>
<feature type="compositionally biased region" description="Low complexity" evidence="2">
    <location>
        <begin position="97"/>
        <end position="107"/>
    </location>
</feature>
<organism evidence="4 5">
    <name type="scientific">Amphibalanus amphitrite</name>
    <name type="common">Striped barnacle</name>
    <name type="synonym">Balanus amphitrite</name>
    <dbReference type="NCBI Taxonomy" id="1232801"/>
    <lineage>
        <taxon>Eukaryota</taxon>
        <taxon>Metazoa</taxon>
        <taxon>Ecdysozoa</taxon>
        <taxon>Arthropoda</taxon>
        <taxon>Crustacea</taxon>
        <taxon>Multicrustacea</taxon>
        <taxon>Cirripedia</taxon>
        <taxon>Thoracica</taxon>
        <taxon>Thoracicalcarea</taxon>
        <taxon>Balanomorpha</taxon>
        <taxon>Balanoidea</taxon>
        <taxon>Balanidae</taxon>
        <taxon>Amphibalaninae</taxon>
        <taxon>Amphibalanus</taxon>
    </lineage>
</organism>
<evidence type="ECO:0000256" key="1">
    <source>
        <dbReference type="PROSITE-ProRule" id="PRU00042"/>
    </source>
</evidence>
<dbReference type="PROSITE" id="PS00028">
    <property type="entry name" value="ZINC_FINGER_C2H2_1"/>
    <property type="match status" value="2"/>
</dbReference>
<dbReference type="EMBL" id="VIIS01001714">
    <property type="protein sequence ID" value="KAF0293956.1"/>
    <property type="molecule type" value="Genomic_DNA"/>
</dbReference>
<dbReference type="Pfam" id="PF00096">
    <property type="entry name" value="zf-C2H2"/>
    <property type="match status" value="2"/>
</dbReference>
<dbReference type="GO" id="GO:0008270">
    <property type="term" value="F:zinc ion binding"/>
    <property type="evidence" value="ECO:0007669"/>
    <property type="project" value="UniProtKB-KW"/>
</dbReference>
<dbReference type="InterPro" id="IPR013087">
    <property type="entry name" value="Znf_C2H2_type"/>
</dbReference>
<keyword evidence="1" id="KW-0862">Zinc</keyword>
<evidence type="ECO:0000256" key="2">
    <source>
        <dbReference type="SAM" id="MobiDB-lite"/>
    </source>
</evidence>
<protein>
    <submittedName>
        <fullName evidence="4">Zinc finger protein 445</fullName>
    </submittedName>
</protein>
<feature type="domain" description="C2H2-type" evidence="3">
    <location>
        <begin position="18"/>
        <end position="45"/>
    </location>
</feature>
<dbReference type="PROSITE" id="PS50157">
    <property type="entry name" value="ZINC_FINGER_C2H2_2"/>
    <property type="match status" value="2"/>
</dbReference>
<dbReference type="Proteomes" id="UP000440578">
    <property type="component" value="Unassembled WGS sequence"/>
</dbReference>
<name>A0A6A4VHM8_AMPAM</name>
<gene>
    <name evidence="4" type="primary">ZNF445</name>
    <name evidence="4" type="ORF">FJT64_008348</name>
</gene>
<feature type="region of interest" description="Disordered" evidence="2">
    <location>
        <begin position="68"/>
        <end position="123"/>
    </location>
</feature>